<sequence>MFFTKVLYFAGHESTAAHQRPVILDSVVARVLRATGTVEASWPDNGWTMAQYGRYVTMVHDCARARGVLPD</sequence>
<gene>
    <name evidence="1" type="ORF">OG699_41825</name>
</gene>
<evidence type="ECO:0000313" key="1">
    <source>
        <dbReference type="EMBL" id="WTZ13933.1"/>
    </source>
</evidence>
<dbReference type="Pfam" id="PF21790">
    <property type="entry name" value="OGG"/>
    <property type="match status" value="1"/>
</dbReference>
<dbReference type="AlphaFoldDB" id="A0AAU3I895"/>
<reference evidence="1" key="1">
    <citation type="submission" date="2022-10" db="EMBL/GenBank/DDBJ databases">
        <title>The complete genomes of actinobacterial strains from the NBC collection.</title>
        <authorList>
            <person name="Joergensen T.S."/>
            <person name="Alvarez Arevalo M."/>
            <person name="Sterndorff E.B."/>
            <person name="Faurdal D."/>
            <person name="Vuksanovic O."/>
            <person name="Mourched A.-S."/>
            <person name="Charusanti P."/>
            <person name="Shaw S."/>
            <person name="Blin K."/>
            <person name="Weber T."/>
        </authorList>
    </citation>
    <scope>NUCLEOTIDE SEQUENCE</scope>
    <source>
        <strain evidence="1">NBC_01393</strain>
    </source>
</reference>
<proteinExistence type="predicted"/>
<organism evidence="1">
    <name type="scientific">Streptomyces sp. NBC_01393</name>
    <dbReference type="NCBI Taxonomy" id="2903851"/>
    <lineage>
        <taxon>Bacteria</taxon>
        <taxon>Bacillati</taxon>
        <taxon>Actinomycetota</taxon>
        <taxon>Actinomycetes</taxon>
        <taxon>Kitasatosporales</taxon>
        <taxon>Streptomycetaceae</taxon>
        <taxon>Streptomyces</taxon>
    </lineage>
</organism>
<dbReference type="InterPro" id="IPR048868">
    <property type="entry name" value="OGG-like_put"/>
</dbReference>
<name>A0AAU3I895_9ACTN</name>
<accession>A0AAU3I895</accession>
<dbReference type="EMBL" id="CP109546">
    <property type="protein sequence ID" value="WTZ13933.1"/>
    <property type="molecule type" value="Genomic_DNA"/>
</dbReference>
<protein>
    <submittedName>
        <fullName evidence="1">Uncharacterized protein</fullName>
    </submittedName>
</protein>